<accession>A0ABD2IDM7</accession>
<name>A0ABD2IDM7_HETSC</name>
<evidence type="ECO:0000256" key="1">
    <source>
        <dbReference type="SAM" id="MobiDB-lite"/>
    </source>
</evidence>
<evidence type="ECO:0000313" key="3">
    <source>
        <dbReference type="Proteomes" id="UP001620645"/>
    </source>
</evidence>
<evidence type="ECO:0000313" key="2">
    <source>
        <dbReference type="EMBL" id="KAL3074258.1"/>
    </source>
</evidence>
<reference evidence="2 3" key="1">
    <citation type="submission" date="2024-10" db="EMBL/GenBank/DDBJ databases">
        <authorList>
            <person name="Kim D."/>
        </authorList>
    </citation>
    <scope>NUCLEOTIDE SEQUENCE [LARGE SCALE GENOMIC DNA]</scope>
    <source>
        <strain evidence="2">Taebaek</strain>
    </source>
</reference>
<gene>
    <name evidence="2" type="ORF">niasHS_015088</name>
</gene>
<protein>
    <submittedName>
        <fullName evidence="2">Uncharacterized protein</fullName>
    </submittedName>
</protein>
<dbReference type="Proteomes" id="UP001620645">
    <property type="component" value="Unassembled WGS sequence"/>
</dbReference>
<dbReference type="AlphaFoldDB" id="A0ABD2IDM7"/>
<feature type="region of interest" description="Disordered" evidence="1">
    <location>
        <begin position="1"/>
        <end position="36"/>
    </location>
</feature>
<sequence>MGNNHANAAVMTMSSGGDSRHGSSRGRGGGQYHLSHPSTHHLVVHTNARLFSPHFALFDCLSQQPQLAK</sequence>
<organism evidence="2 3">
    <name type="scientific">Heterodera schachtii</name>
    <name type="common">Sugarbeet cyst nematode worm</name>
    <name type="synonym">Tylenchus schachtii</name>
    <dbReference type="NCBI Taxonomy" id="97005"/>
    <lineage>
        <taxon>Eukaryota</taxon>
        <taxon>Metazoa</taxon>
        <taxon>Ecdysozoa</taxon>
        <taxon>Nematoda</taxon>
        <taxon>Chromadorea</taxon>
        <taxon>Rhabditida</taxon>
        <taxon>Tylenchina</taxon>
        <taxon>Tylenchomorpha</taxon>
        <taxon>Tylenchoidea</taxon>
        <taxon>Heteroderidae</taxon>
        <taxon>Heteroderinae</taxon>
        <taxon>Heterodera</taxon>
    </lineage>
</organism>
<comment type="caution">
    <text evidence="2">The sequence shown here is derived from an EMBL/GenBank/DDBJ whole genome shotgun (WGS) entry which is preliminary data.</text>
</comment>
<keyword evidence="3" id="KW-1185">Reference proteome</keyword>
<proteinExistence type="predicted"/>
<dbReference type="EMBL" id="JBICCN010000357">
    <property type="protein sequence ID" value="KAL3074258.1"/>
    <property type="molecule type" value="Genomic_DNA"/>
</dbReference>